<dbReference type="InterPro" id="IPR000276">
    <property type="entry name" value="GPCR_Rhodpsn"/>
</dbReference>
<dbReference type="GO" id="GO:0005886">
    <property type="term" value="C:plasma membrane"/>
    <property type="evidence" value="ECO:0007669"/>
    <property type="project" value="TreeGrafter"/>
</dbReference>
<feature type="transmembrane region" description="Helical" evidence="9">
    <location>
        <begin position="299"/>
        <end position="323"/>
    </location>
</feature>
<keyword evidence="6 8" id="KW-0675">Receptor</keyword>
<comment type="similarity">
    <text evidence="8">Belongs to the G-protein coupled receptor 1 family.</text>
</comment>
<evidence type="ECO:0000256" key="5">
    <source>
        <dbReference type="ARBA" id="ARBA00023136"/>
    </source>
</evidence>
<sequence length="450" mass="50871">MWLYHENVTVYAQATASLAQLDILVCTFFTCVFQNNSDNCSVAYSFPQMDHPLIWDETGQSPWAPMNESFDVPSNERYKLFNHSLQILGFENLAEADKYVYSNAETVMYGFVLPVLELLGILSILSFFFTLCRVPSMWNVTNFYLSNLAVADLMVLISEATHQQCVALPTQSILDVSYLGNSAQAVLTLLAYTGSVGVISSIAFVTLLSYDRYFAICYPFQHRNLNLKRRSIRAAVCIWVLSFSMNLIVFFNRFLAFNVPPIKCLVWPTEEKYKHLSGNVWVYGNNDATLLTLNMVFTYLYFCVFLLSLILTVTLNILLIKGLHASNPTGDQIRGPSKHLRRVTLIIGINTAVVFVCFLPQAIYCLIAILVGSRKEVNVSDDVEWGLNLMTACLKLMNSSINSVLFNASSGRYRKAFKQAFCCRKRQQVPTNNIPLQTLPRTNPADRIRS</sequence>
<dbReference type="RefSeq" id="XP_038048894.1">
    <property type="nucleotide sequence ID" value="XM_038192966.1"/>
</dbReference>
<keyword evidence="12" id="KW-1185">Reference proteome</keyword>
<dbReference type="PANTHER" id="PTHR24243">
    <property type="entry name" value="G-PROTEIN COUPLED RECEPTOR"/>
    <property type="match status" value="1"/>
</dbReference>
<evidence type="ECO:0000313" key="12">
    <source>
        <dbReference type="Proteomes" id="UP000887568"/>
    </source>
</evidence>
<evidence type="ECO:0000313" key="11">
    <source>
        <dbReference type="EnsemblMetazoa" id="XP_038048894.1"/>
    </source>
</evidence>
<name>A0A913ZBE6_PATMI</name>
<dbReference type="PROSITE" id="PS50262">
    <property type="entry name" value="G_PROTEIN_RECEP_F1_2"/>
    <property type="match status" value="1"/>
</dbReference>
<evidence type="ECO:0000256" key="3">
    <source>
        <dbReference type="ARBA" id="ARBA00022989"/>
    </source>
</evidence>
<feature type="transmembrane region" description="Helical" evidence="9">
    <location>
        <begin position="189"/>
        <end position="210"/>
    </location>
</feature>
<dbReference type="Pfam" id="PF00001">
    <property type="entry name" value="7tm_1"/>
    <property type="match status" value="1"/>
</dbReference>
<evidence type="ECO:0000256" key="4">
    <source>
        <dbReference type="ARBA" id="ARBA00023040"/>
    </source>
</evidence>
<dbReference type="GeneID" id="119722711"/>
<accession>A0A913ZBE6</accession>
<dbReference type="AlphaFoldDB" id="A0A913ZBE6"/>
<evidence type="ECO:0000256" key="7">
    <source>
        <dbReference type="ARBA" id="ARBA00023224"/>
    </source>
</evidence>
<feature type="transmembrane region" description="Helical" evidence="9">
    <location>
        <begin position="385"/>
        <end position="408"/>
    </location>
</feature>
<dbReference type="GO" id="GO:0004930">
    <property type="term" value="F:G protein-coupled receptor activity"/>
    <property type="evidence" value="ECO:0007669"/>
    <property type="project" value="UniProtKB-KW"/>
</dbReference>
<feature type="transmembrane region" description="Helical" evidence="9">
    <location>
        <begin position="231"/>
        <end position="251"/>
    </location>
</feature>
<feature type="transmembrane region" description="Helical" evidence="9">
    <location>
        <begin position="107"/>
        <end position="129"/>
    </location>
</feature>
<dbReference type="InterPro" id="IPR017452">
    <property type="entry name" value="GPCR_Rhodpsn_7TM"/>
</dbReference>
<evidence type="ECO:0000256" key="2">
    <source>
        <dbReference type="ARBA" id="ARBA00022692"/>
    </source>
</evidence>
<keyword evidence="2 8" id="KW-0812">Transmembrane</keyword>
<evidence type="ECO:0000256" key="9">
    <source>
        <dbReference type="SAM" id="Phobius"/>
    </source>
</evidence>
<dbReference type="Proteomes" id="UP000887568">
    <property type="component" value="Unplaced"/>
</dbReference>
<dbReference type="PANTHER" id="PTHR24243:SF208">
    <property type="entry name" value="PYROKININ-1 RECEPTOR"/>
    <property type="match status" value="1"/>
</dbReference>
<comment type="subcellular location">
    <subcellularLocation>
        <location evidence="1">Membrane</location>
        <topology evidence="1">Multi-pass membrane protein</topology>
    </subcellularLocation>
</comment>
<dbReference type="CDD" id="cd00637">
    <property type="entry name" value="7tm_classA_rhodopsin-like"/>
    <property type="match status" value="1"/>
</dbReference>
<dbReference type="PRINTS" id="PR00237">
    <property type="entry name" value="GPCRRHODOPSN"/>
</dbReference>
<dbReference type="SUPFAM" id="SSF81321">
    <property type="entry name" value="Family A G protein-coupled receptor-like"/>
    <property type="match status" value="1"/>
</dbReference>
<evidence type="ECO:0000256" key="1">
    <source>
        <dbReference type="ARBA" id="ARBA00004141"/>
    </source>
</evidence>
<keyword evidence="4 8" id="KW-0297">G-protein coupled receptor</keyword>
<reference evidence="11" key="1">
    <citation type="submission" date="2022-11" db="UniProtKB">
        <authorList>
            <consortium name="EnsemblMetazoa"/>
        </authorList>
    </citation>
    <scope>IDENTIFICATION</scope>
</reference>
<dbReference type="PROSITE" id="PS00237">
    <property type="entry name" value="G_PROTEIN_RECEP_F1_1"/>
    <property type="match status" value="1"/>
</dbReference>
<feature type="domain" description="G-protein coupled receptors family 1 profile" evidence="10">
    <location>
        <begin position="120"/>
        <end position="406"/>
    </location>
</feature>
<keyword evidence="5 9" id="KW-0472">Membrane</keyword>
<organism evidence="11 12">
    <name type="scientific">Patiria miniata</name>
    <name type="common">Bat star</name>
    <name type="synonym">Asterina miniata</name>
    <dbReference type="NCBI Taxonomy" id="46514"/>
    <lineage>
        <taxon>Eukaryota</taxon>
        <taxon>Metazoa</taxon>
        <taxon>Echinodermata</taxon>
        <taxon>Eleutherozoa</taxon>
        <taxon>Asterozoa</taxon>
        <taxon>Asteroidea</taxon>
        <taxon>Valvatacea</taxon>
        <taxon>Valvatida</taxon>
        <taxon>Asterinidae</taxon>
        <taxon>Patiria</taxon>
    </lineage>
</organism>
<evidence type="ECO:0000259" key="10">
    <source>
        <dbReference type="PROSITE" id="PS50262"/>
    </source>
</evidence>
<evidence type="ECO:0000256" key="6">
    <source>
        <dbReference type="ARBA" id="ARBA00023170"/>
    </source>
</evidence>
<dbReference type="EnsemblMetazoa" id="XM_038192966.1">
    <property type="protein sequence ID" value="XP_038048894.1"/>
    <property type="gene ID" value="LOC119722711"/>
</dbReference>
<keyword evidence="7 8" id="KW-0807">Transducer</keyword>
<dbReference type="Gene3D" id="1.20.1070.10">
    <property type="entry name" value="Rhodopsin 7-helix transmembrane proteins"/>
    <property type="match status" value="1"/>
</dbReference>
<keyword evidence="3 9" id="KW-1133">Transmembrane helix</keyword>
<feature type="transmembrane region" description="Helical" evidence="9">
    <location>
        <begin position="343"/>
        <end position="373"/>
    </location>
</feature>
<protein>
    <recommendedName>
        <fullName evidence="10">G-protein coupled receptors family 1 profile domain-containing protein</fullName>
    </recommendedName>
</protein>
<evidence type="ECO:0000256" key="8">
    <source>
        <dbReference type="RuleBase" id="RU000688"/>
    </source>
</evidence>
<proteinExistence type="inferred from homology"/>